<dbReference type="PANTHER" id="PTHR45947:SF3">
    <property type="entry name" value="SULFOQUINOVOSYL TRANSFERASE SQD2"/>
    <property type="match status" value="1"/>
</dbReference>
<sequence length="405" mass="46266">MNILFLSLSFSTSKHKSFYEDLLCEFQKRGNKVYVACANERSSEEQDGLYEKDGMTILRIRIGNITGNIGIIEKGISTMTIDSLFLKAIRKVYYDVKFDLIIYPTPPITLVNTITKIKKRTGAKTYLLLKDIFPQNAVDLALMQKNGIKGLIYKYFRRKEKKLYAISDHIGCMSPANVEYVLKHNPEVKRDIVEVCPNCIALPEVNPVTQKKEVSDLRIKYNIPKDAKIFIYGGNLGKPQGIKFLVDCLDKEKDNKKVFFIIIGSGTEFGRIENFIKKSQTRNTLLLKYLPKEEYKLIVNQCQVGMIFLDYRFQIPNFPSRLLSYMAAAMPVIIATDPNTDMGTIAEENGFGYKCLSNDVEGFSQAVDKIINSNIEEMGKNAWEYLVKNYTVSTAYNIITRHFSK</sequence>
<keyword evidence="2" id="KW-0808">Transferase</keyword>
<dbReference type="SUPFAM" id="SSF53756">
    <property type="entry name" value="UDP-Glycosyltransferase/glycogen phosphorylase"/>
    <property type="match status" value="1"/>
</dbReference>
<protein>
    <submittedName>
        <fullName evidence="2">Glycosyltransferase WbuB</fullName>
    </submittedName>
</protein>
<dbReference type="CDD" id="cd03794">
    <property type="entry name" value="GT4_WbuB-like"/>
    <property type="match status" value="1"/>
</dbReference>
<dbReference type="AlphaFoldDB" id="A0A3Q9ITG4"/>
<reference evidence="2 3" key="1">
    <citation type="submission" date="2018-10" db="EMBL/GenBank/DDBJ databases">
        <title>Butyricimonas faecalis sp. nov., isolated from human faeces and emended description of the genus Butyricimonas.</title>
        <authorList>
            <person name="Le Roy T."/>
            <person name="Van der Smissen P."/>
            <person name="Paquot A."/>
            <person name="Delzenne N."/>
            <person name="Muccioli G."/>
            <person name="Collet J.-F."/>
            <person name="Cani P.D."/>
        </authorList>
    </citation>
    <scope>NUCLEOTIDE SEQUENCE [LARGE SCALE GENOMIC DNA]</scope>
    <source>
        <strain evidence="2 3">H184</strain>
    </source>
</reference>
<feature type="domain" description="Glycosyl transferase family 1" evidence="1">
    <location>
        <begin position="217"/>
        <end position="377"/>
    </location>
</feature>
<evidence type="ECO:0000259" key="1">
    <source>
        <dbReference type="Pfam" id="PF00534"/>
    </source>
</evidence>
<dbReference type="Gene3D" id="3.40.50.2000">
    <property type="entry name" value="Glycogen Phosphorylase B"/>
    <property type="match status" value="2"/>
</dbReference>
<dbReference type="RefSeq" id="WP_106481157.1">
    <property type="nucleotide sequence ID" value="NZ_CP032819.1"/>
</dbReference>
<keyword evidence="3" id="KW-1185">Reference proteome</keyword>
<dbReference type="EMBL" id="CP032819">
    <property type="protein sequence ID" value="AZS30506.1"/>
    <property type="molecule type" value="Genomic_DNA"/>
</dbReference>
<dbReference type="PANTHER" id="PTHR45947">
    <property type="entry name" value="SULFOQUINOVOSYL TRANSFERASE SQD2"/>
    <property type="match status" value="1"/>
</dbReference>
<dbReference type="OrthoDB" id="9811902at2"/>
<dbReference type="InterPro" id="IPR050194">
    <property type="entry name" value="Glycosyltransferase_grp1"/>
</dbReference>
<dbReference type="GO" id="GO:0016757">
    <property type="term" value="F:glycosyltransferase activity"/>
    <property type="evidence" value="ECO:0007669"/>
    <property type="project" value="InterPro"/>
</dbReference>
<gene>
    <name evidence="2" type="ORF">D8S85_13755</name>
</gene>
<dbReference type="Proteomes" id="UP000270673">
    <property type="component" value="Chromosome"/>
</dbReference>
<evidence type="ECO:0000313" key="2">
    <source>
        <dbReference type="EMBL" id="AZS30506.1"/>
    </source>
</evidence>
<dbReference type="Pfam" id="PF00534">
    <property type="entry name" value="Glycos_transf_1"/>
    <property type="match status" value="1"/>
</dbReference>
<organism evidence="2 3">
    <name type="scientific">Butyricimonas faecalis</name>
    <dbReference type="NCBI Taxonomy" id="2093856"/>
    <lineage>
        <taxon>Bacteria</taxon>
        <taxon>Pseudomonadati</taxon>
        <taxon>Bacteroidota</taxon>
        <taxon>Bacteroidia</taxon>
        <taxon>Bacteroidales</taxon>
        <taxon>Odoribacteraceae</taxon>
        <taxon>Butyricimonas</taxon>
    </lineage>
</organism>
<dbReference type="KEGG" id="buy:D8S85_13755"/>
<dbReference type="InterPro" id="IPR001296">
    <property type="entry name" value="Glyco_trans_1"/>
</dbReference>
<evidence type="ECO:0000313" key="3">
    <source>
        <dbReference type="Proteomes" id="UP000270673"/>
    </source>
</evidence>
<accession>A0A3Q9ITG4</accession>
<name>A0A3Q9ITG4_9BACT</name>
<proteinExistence type="predicted"/>